<name>A0A8D9HDP8_BRACM</name>
<protein>
    <submittedName>
        <fullName evidence="2">Uncharacterized protein</fullName>
    </submittedName>
</protein>
<evidence type="ECO:0000256" key="1">
    <source>
        <dbReference type="SAM" id="Phobius"/>
    </source>
</evidence>
<keyword evidence="1" id="KW-0812">Transmembrane</keyword>
<dbReference type="Proteomes" id="UP000694005">
    <property type="component" value="Chromosome A08"/>
</dbReference>
<dbReference type="Gramene" id="A08p13850.2_BraZ1">
    <property type="protein sequence ID" value="A08p13850.2_BraZ1.CDS.1"/>
    <property type="gene ID" value="A08g13850.2_BraZ1"/>
</dbReference>
<organism evidence="2 3">
    <name type="scientific">Brassica campestris</name>
    <name type="common">Field mustard</name>
    <dbReference type="NCBI Taxonomy" id="3711"/>
    <lineage>
        <taxon>Eukaryota</taxon>
        <taxon>Viridiplantae</taxon>
        <taxon>Streptophyta</taxon>
        <taxon>Embryophyta</taxon>
        <taxon>Tracheophyta</taxon>
        <taxon>Spermatophyta</taxon>
        <taxon>Magnoliopsida</taxon>
        <taxon>eudicotyledons</taxon>
        <taxon>Gunneridae</taxon>
        <taxon>Pentapetalae</taxon>
        <taxon>rosids</taxon>
        <taxon>malvids</taxon>
        <taxon>Brassicales</taxon>
        <taxon>Brassicaceae</taxon>
        <taxon>Brassiceae</taxon>
        <taxon>Brassica</taxon>
    </lineage>
</organism>
<evidence type="ECO:0000313" key="2">
    <source>
        <dbReference type="EMBL" id="CAG7897719.1"/>
    </source>
</evidence>
<evidence type="ECO:0000313" key="3">
    <source>
        <dbReference type="Proteomes" id="UP000694005"/>
    </source>
</evidence>
<proteinExistence type="predicted"/>
<gene>
    <name evidence="2" type="ORF">BRAPAZ1V2_A08P13850.2</name>
</gene>
<dbReference type="EMBL" id="LS974624">
    <property type="protein sequence ID" value="CAG7897719.1"/>
    <property type="molecule type" value="Genomic_DNA"/>
</dbReference>
<accession>A0A8D9HDP8</accession>
<keyword evidence="1" id="KW-1133">Transmembrane helix</keyword>
<dbReference type="AlphaFoldDB" id="A0A8D9HDP8"/>
<reference evidence="2 3" key="1">
    <citation type="submission" date="2021-07" db="EMBL/GenBank/DDBJ databases">
        <authorList>
            <consortium name="Genoscope - CEA"/>
            <person name="William W."/>
        </authorList>
    </citation>
    <scope>NUCLEOTIDE SEQUENCE [LARGE SCALE GENOMIC DNA]</scope>
</reference>
<feature type="transmembrane region" description="Helical" evidence="1">
    <location>
        <begin position="20"/>
        <end position="40"/>
    </location>
</feature>
<feature type="non-terminal residue" evidence="2">
    <location>
        <position position="1"/>
    </location>
</feature>
<sequence length="69" mass="8097">AGWVETFLEWDHPSAGFASWLFRYIAFLLFLWGLKFNLVVPPFQPVLLLGRCDSSLPPTYRFCVEEWSE</sequence>
<keyword evidence="1" id="KW-0472">Membrane</keyword>